<dbReference type="PANTHER" id="PTHR13815">
    <property type="entry name" value="GOLGIN-84"/>
    <property type="match status" value="1"/>
</dbReference>
<organism evidence="10 11">
    <name type="scientific">Hypsibius exemplaris</name>
    <name type="common">Freshwater tardigrade</name>
    <dbReference type="NCBI Taxonomy" id="2072580"/>
    <lineage>
        <taxon>Eukaryota</taxon>
        <taxon>Metazoa</taxon>
        <taxon>Ecdysozoa</taxon>
        <taxon>Tardigrada</taxon>
        <taxon>Eutardigrada</taxon>
        <taxon>Parachela</taxon>
        <taxon>Hypsibioidea</taxon>
        <taxon>Hypsibiidae</taxon>
        <taxon>Hypsibius</taxon>
    </lineage>
</organism>
<name>A0A9X6NE29_HYPEX</name>
<feature type="region of interest" description="Disordered" evidence="8">
    <location>
        <begin position="55"/>
        <end position="76"/>
    </location>
</feature>
<reference evidence="11" key="1">
    <citation type="submission" date="2017-01" db="EMBL/GenBank/DDBJ databases">
        <title>Comparative genomics of anhydrobiosis in the tardigrade Hypsibius dujardini.</title>
        <authorList>
            <person name="Yoshida Y."/>
            <person name="Koutsovoulos G."/>
            <person name="Laetsch D."/>
            <person name="Stevens L."/>
            <person name="Kumar S."/>
            <person name="Horikawa D."/>
            <person name="Ishino K."/>
            <person name="Komine S."/>
            <person name="Tomita M."/>
            <person name="Blaxter M."/>
            <person name="Arakawa K."/>
        </authorList>
    </citation>
    <scope>NUCLEOTIDE SEQUENCE [LARGE SCALE GENOMIC DNA]</scope>
    <source>
        <strain evidence="11">Z151</strain>
    </source>
</reference>
<evidence type="ECO:0000256" key="3">
    <source>
        <dbReference type="ARBA" id="ARBA00022989"/>
    </source>
</evidence>
<comment type="subcellular location">
    <subcellularLocation>
        <location evidence="1">Golgi apparatus membrane</location>
        <topology evidence="1">Single-pass type IV membrane protein</topology>
    </subcellularLocation>
</comment>
<feature type="compositionally biased region" description="Polar residues" evidence="8">
    <location>
        <begin position="57"/>
        <end position="66"/>
    </location>
</feature>
<dbReference type="Proteomes" id="UP000192578">
    <property type="component" value="Unassembled WGS sequence"/>
</dbReference>
<dbReference type="EMBL" id="MTYJ01000210">
    <property type="protein sequence ID" value="OWA50978.1"/>
    <property type="molecule type" value="Genomic_DNA"/>
</dbReference>
<feature type="coiled-coil region" evidence="7">
    <location>
        <begin position="189"/>
        <end position="237"/>
    </location>
</feature>
<keyword evidence="11" id="KW-1185">Reference proteome</keyword>
<feature type="region of interest" description="Disordered" evidence="8">
    <location>
        <begin position="111"/>
        <end position="168"/>
    </location>
</feature>
<keyword evidence="4" id="KW-0333">Golgi apparatus</keyword>
<keyword evidence="2 9" id="KW-0812">Transmembrane</keyword>
<comment type="caution">
    <text evidence="10">The sequence shown here is derived from an EMBL/GenBank/DDBJ whole genome shotgun (WGS) entry which is preliminary data.</text>
</comment>
<dbReference type="AlphaFoldDB" id="A0A9X6NE29"/>
<feature type="transmembrane region" description="Helical" evidence="9">
    <location>
        <begin position="652"/>
        <end position="675"/>
    </location>
</feature>
<evidence type="ECO:0000256" key="6">
    <source>
        <dbReference type="ARBA" id="ARBA00023136"/>
    </source>
</evidence>
<dbReference type="GO" id="GO:0000139">
    <property type="term" value="C:Golgi membrane"/>
    <property type="evidence" value="ECO:0007669"/>
    <property type="project" value="UniProtKB-SubCell"/>
</dbReference>
<evidence type="ECO:0000256" key="5">
    <source>
        <dbReference type="ARBA" id="ARBA00023054"/>
    </source>
</evidence>
<evidence type="ECO:0000256" key="8">
    <source>
        <dbReference type="SAM" id="MobiDB-lite"/>
    </source>
</evidence>
<evidence type="ECO:0000313" key="11">
    <source>
        <dbReference type="Proteomes" id="UP000192578"/>
    </source>
</evidence>
<dbReference type="GO" id="GO:0031985">
    <property type="term" value="C:Golgi cisterna"/>
    <property type="evidence" value="ECO:0007669"/>
    <property type="project" value="TreeGrafter"/>
</dbReference>
<evidence type="ECO:0000256" key="1">
    <source>
        <dbReference type="ARBA" id="ARBA00004409"/>
    </source>
</evidence>
<dbReference type="Pfam" id="PF09787">
    <property type="entry name" value="Golgin_A5"/>
    <property type="match status" value="1"/>
</dbReference>
<dbReference type="GO" id="GO:0000301">
    <property type="term" value="P:retrograde transport, vesicle recycling within Golgi"/>
    <property type="evidence" value="ECO:0007669"/>
    <property type="project" value="TreeGrafter"/>
</dbReference>
<dbReference type="PANTHER" id="PTHR13815:SF7">
    <property type="entry name" value="GOLGIN SUBFAMILY A MEMBER 5"/>
    <property type="match status" value="1"/>
</dbReference>
<proteinExistence type="predicted"/>
<evidence type="ECO:0000256" key="7">
    <source>
        <dbReference type="SAM" id="Coils"/>
    </source>
</evidence>
<evidence type="ECO:0000256" key="2">
    <source>
        <dbReference type="ARBA" id="ARBA00022692"/>
    </source>
</evidence>
<evidence type="ECO:0000256" key="9">
    <source>
        <dbReference type="SAM" id="Phobius"/>
    </source>
</evidence>
<keyword evidence="6 9" id="KW-0472">Membrane</keyword>
<keyword evidence="3 9" id="KW-1133">Transmembrane helix</keyword>
<gene>
    <name evidence="10" type="ORF">BV898_15479</name>
</gene>
<keyword evidence="5 7" id="KW-0175">Coiled coil</keyword>
<evidence type="ECO:0000313" key="10">
    <source>
        <dbReference type="EMBL" id="OWA50978.1"/>
    </source>
</evidence>
<feature type="coiled-coil region" evidence="7">
    <location>
        <begin position="305"/>
        <end position="392"/>
    </location>
</feature>
<accession>A0A9X6NE29</accession>
<dbReference type="InterPro" id="IPR019177">
    <property type="entry name" value="Golgin_subfamily_A_member_5"/>
</dbReference>
<protein>
    <submittedName>
        <fullName evidence="10">Golgin subfamily A member 5</fullName>
    </submittedName>
</protein>
<dbReference type="GO" id="GO:0007030">
    <property type="term" value="P:Golgi organization"/>
    <property type="evidence" value="ECO:0007669"/>
    <property type="project" value="InterPro"/>
</dbReference>
<evidence type="ECO:0000256" key="4">
    <source>
        <dbReference type="ARBA" id="ARBA00023034"/>
    </source>
</evidence>
<feature type="coiled-coil region" evidence="7">
    <location>
        <begin position="423"/>
        <end position="475"/>
    </location>
</feature>
<sequence>MAWLQGLAGKAEGLLNKMDQTAAVSLHSPGSTEKLNATIHSDQPSGGWNSMHRIRRSGSNSSTVSDFTDGGTGRYQQGEGQVINEMEEQGGHFRRTASSQSMNQAHDYDGEWTAVSSSSSPRAKQHKRSASARKPVDMFEELNATSFASEKGTADGADGTGEDGDEVVEDGGRTAVRSASQELTTGGSVDSLARENQLMKSELQSQARELSMALNRVKRAEQDSQKLLNQLSAERQRFASENDTRERDFLTALTAKDSQAAALRLQFEQIERDWKTAEARLTEAGIHVKRLEQLSSSYSLQDLAAEESARRLAEMEAMLQSEKDHAAEQIERLKTTIRILEDQNRDYLNSIAVAERSRVSDQNSLEDLKRQLNLMTTECEMAQRELSDYKQKALKILQSKDELITALKSGNGVVTDESADLEASEIELERDMLRDEVVKLRESTEKLSRHIGERESQYKRDCAELREQYVKVEQMALAGADRCRDMDASLKSSTEEITYIRNEAARKEQSLQQRLKDRDEDLQRIRQQLLTRSESRPSDVELESRMHVLTENLIQKQSTIETLNTEKHAMSVQIERLEKRLRDAPKAAYQESRIAVTSDSSADSSAGGFGRTSSFLMENESDNKVARQLKKAYSTVDRFSFRLGIFLRRYPLARVMVIAYMLLLHFWVLVVLLTYTPEIHSHETPPGRK</sequence>
<dbReference type="OrthoDB" id="248903at2759"/>